<keyword evidence="1" id="KW-0175">Coiled coil</keyword>
<sequence length="663" mass="75784">MRQETPDLEEEQEELSRTEERLADAESARERVELLETAIEHAEARADYEEKVEELEEFPQELGAFNGKELDRLDRLDEQIRTQKGRERDTAETYREASQALAATELPEDGITDDDLESLRQYQNQLDDAEDDRDRLKRELSGAEEKRQKIRGSLPLDLDEETLRSVETDDLDELRSFVEKVTEVEGKKQIEAAIKEWLEGESDRVPDRSTLEDGRGALENWLTAPPERATDEEENRGMVWAAVAAGVLAAIAGVFLAFTSNPLGLLLTLLGLGIAAYAVLVSGGEEDATKNPRATHAETFRQTGLKEPAAWEADSVRERLSEIRERLGEVELDTQEARKREELLARYDVDELEDELEIARKQLRARFDTEVDDDIDPAVVVERVERWQAADEEVCRKQAVLSEAEDQIAENRENFLATVAPYTTETYDYEVETAADAAGVIESLEKRRRDFENAKQKLAEVRGTVTEARSELDRLTSEREALFADRGLDPGNRDRLEKLCGQLSDYEAAVEAKNKAKTTLENRREDLRDHSRHDEEIEERNKEYLQNELREKRETAAEYDRLLQEKTELENEIESAKTSTEIADAVQQRDQALAELESELERDVAEAVTDSLLEFVEAETVTSNQEPVFRRADELASRHRRAVRTQTRRWDVQSLRYRGGPAC</sequence>
<keyword evidence="3" id="KW-0472">Membrane</keyword>
<gene>
    <name evidence="4" type="ORF">ACFQJ6_04500</name>
</gene>
<protein>
    <submittedName>
        <fullName evidence="4">Uncharacterized protein</fullName>
    </submittedName>
</protein>
<feature type="coiled-coil region" evidence="1">
    <location>
        <begin position="434"/>
        <end position="606"/>
    </location>
</feature>
<keyword evidence="5" id="KW-1185">Reference proteome</keyword>
<feature type="compositionally biased region" description="Acidic residues" evidence="2">
    <location>
        <begin position="106"/>
        <end position="116"/>
    </location>
</feature>
<reference evidence="4 5" key="1">
    <citation type="journal article" date="2019" name="Int. J. Syst. Evol. Microbiol.">
        <title>The Global Catalogue of Microorganisms (GCM) 10K type strain sequencing project: providing services to taxonomists for standard genome sequencing and annotation.</title>
        <authorList>
            <consortium name="The Broad Institute Genomics Platform"/>
            <consortium name="The Broad Institute Genome Sequencing Center for Infectious Disease"/>
            <person name="Wu L."/>
            <person name="Ma J."/>
        </authorList>
    </citation>
    <scope>NUCLEOTIDE SEQUENCE [LARGE SCALE GENOMIC DNA]</scope>
    <source>
        <strain evidence="4 5">DT72</strain>
    </source>
</reference>
<feature type="transmembrane region" description="Helical" evidence="3">
    <location>
        <begin position="264"/>
        <end position="283"/>
    </location>
</feature>
<proteinExistence type="predicted"/>
<keyword evidence="3" id="KW-1133">Transmembrane helix</keyword>
<evidence type="ECO:0000313" key="5">
    <source>
        <dbReference type="Proteomes" id="UP001596407"/>
    </source>
</evidence>
<evidence type="ECO:0000256" key="1">
    <source>
        <dbReference type="SAM" id="Coils"/>
    </source>
</evidence>
<keyword evidence="3" id="KW-0812">Transmembrane</keyword>
<feature type="region of interest" description="Disordered" evidence="2">
    <location>
        <begin position="1"/>
        <end position="29"/>
    </location>
</feature>
<name>A0ABD5WG61_9EURY</name>
<evidence type="ECO:0000256" key="2">
    <source>
        <dbReference type="SAM" id="MobiDB-lite"/>
    </source>
</evidence>
<evidence type="ECO:0000313" key="4">
    <source>
        <dbReference type="EMBL" id="MFC7079519.1"/>
    </source>
</evidence>
<feature type="transmembrane region" description="Helical" evidence="3">
    <location>
        <begin position="238"/>
        <end position="258"/>
    </location>
</feature>
<comment type="caution">
    <text evidence="4">The sequence shown here is derived from an EMBL/GenBank/DDBJ whole genome shotgun (WGS) entry which is preliminary data.</text>
</comment>
<organism evidence="4 5">
    <name type="scientific">Halorussus caseinilyticus</name>
    <dbReference type="NCBI Taxonomy" id="3034025"/>
    <lineage>
        <taxon>Archaea</taxon>
        <taxon>Methanobacteriati</taxon>
        <taxon>Methanobacteriota</taxon>
        <taxon>Stenosarchaea group</taxon>
        <taxon>Halobacteria</taxon>
        <taxon>Halobacteriales</taxon>
        <taxon>Haladaptataceae</taxon>
        <taxon>Halorussus</taxon>
    </lineage>
</organism>
<dbReference type="EMBL" id="JBHSZH010000004">
    <property type="protein sequence ID" value="MFC7079519.1"/>
    <property type="molecule type" value="Genomic_DNA"/>
</dbReference>
<evidence type="ECO:0000256" key="3">
    <source>
        <dbReference type="SAM" id="Phobius"/>
    </source>
</evidence>
<feature type="compositionally biased region" description="Acidic residues" evidence="2">
    <location>
        <begin position="1"/>
        <end position="13"/>
    </location>
</feature>
<accession>A0ABD5WG61</accession>
<feature type="compositionally biased region" description="Basic and acidic residues" evidence="2">
    <location>
        <begin position="132"/>
        <end position="146"/>
    </location>
</feature>
<feature type="region of interest" description="Disordered" evidence="2">
    <location>
        <begin position="77"/>
        <end position="146"/>
    </location>
</feature>
<dbReference type="AlphaFoldDB" id="A0ABD5WG61"/>
<feature type="coiled-coil region" evidence="1">
    <location>
        <begin position="313"/>
        <end position="369"/>
    </location>
</feature>
<dbReference type="Proteomes" id="UP001596407">
    <property type="component" value="Unassembled WGS sequence"/>
</dbReference>
<dbReference type="RefSeq" id="WP_382209006.1">
    <property type="nucleotide sequence ID" value="NZ_JBHSZH010000004.1"/>
</dbReference>
<feature type="compositionally biased region" description="Basic and acidic residues" evidence="2">
    <location>
        <begin position="77"/>
        <end position="95"/>
    </location>
</feature>
<feature type="compositionally biased region" description="Basic and acidic residues" evidence="2">
    <location>
        <begin position="14"/>
        <end position="29"/>
    </location>
</feature>